<dbReference type="GO" id="GO:0015288">
    <property type="term" value="F:porin activity"/>
    <property type="evidence" value="ECO:0007669"/>
    <property type="project" value="InterPro"/>
</dbReference>
<protein>
    <submittedName>
        <fullName evidence="2">Porin</fullName>
    </submittedName>
</protein>
<dbReference type="OrthoDB" id="8982743at2"/>
<dbReference type="SUPFAM" id="SSF56935">
    <property type="entry name" value="Porins"/>
    <property type="match status" value="1"/>
</dbReference>
<evidence type="ECO:0000313" key="2">
    <source>
        <dbReference type="EMBL" id="VVE10465.1"/>
    </source>
</evidence>
<dbReference type="Gene3D" id="2.40.160.10">
    <property type="entry name" value="Porin"/>
    <property type="match status" value="1"/>
</dbReference>
<dbReference type="Pfam" id="PF13609">
    <property type="entry name" value="Porin_4"/>
    <property type="match status" value="1"/>
</dbReference>
<proteinExistence type="predicted"/>
<sequence>MVFGSTPEHAHDGVTIYGLISTGFNYVGNQNGQPLFSAMSGTMQAPRFGVKGREELGDGTAAIFRQENGFNVLTGGTSQRGRMFMQRVRPSGDVW</sequence>
<dbReference type="AlphaFoldDB" id="A0A5E4VHH1"/>
<gene>
    <name evidence="2" type="ORF">PTE30175_02533</name>
</gene>
<organism evidence="2 3">
    <name type="scientific">Pandoraea terrae</name>
    <dbReference type="NCBI Taxonomy" id="1537710"/>
    <lineage>
        <taxon>Bacteria</taxon>
        <taxon>Pseudomonadati</taxon>
        <taxon>Pseudomonadota</taxon>
        <taxon>Betaproteobacteria</taxon>
        <taxon>Burkholderiales</taxon>
        <taxon>Burkholderiaceae</taxon>
        <taxon>Pandoraea</taxon>
    </lineage>
</organism>
<dbReference type="Proteomes" id="UP000414233">
    <property type="component" value="Unassembled WGS sequence"/>
</dbReference>
<feature type="domain" description="Porin" evidence="1">
    <location>
        <begin position="2"/>
        <end position="78"/>
    </location>
</feature>
<dbReference type="CDD" id="cd00342">
    <property type="entry name" value="gram_neg_porins"/>
    <property type="match status" value="1"/>
</dbReference>
<dbReference type="EMBL" id="CABPRZ010000009">
    <property type="protein sequence ID" value="VVE10465.1"/>
    <property type="molecule type" value="Genomic_DNA"/>
</dbReference>
<dbReference type="InterPro" id="IPR023614">
    <property type="entry name" value="Porin_dom_sf"/>
</dbReference>
<evidence type="ECO:0000313" key="3">
    <source>
        <dbReference type="Proteomes" id="UP000414233"/>
    </source>
</evidence>
<name>A0A5E4VHH1_9BURK</name>
<reference evidence="2 3" key="1">
    <citation type="submission" date="2019-08" db="EMBL/GenBank/DDBJ databases">
        <authorList>
            <person name="Peeters C."/>
        </authorList>
    </citation>
    <scope>NUCLEOTIDE SEQUENCE [LARGE SCALE GENOMIC DNA]</scope>
    <source>
        <strain evidence="2 3">LMG 30175</strain>
    </source>
</reference>
<dbReference type="RefSeq" id="WP_150697392.1">
    <property type="nucleotide sequence ID" value="NZ_CABPRZ010000009.1"/>
</dbReference>
<dbReference type="GO" id="GO:0016020">
    <property type="term" value="C:membrane"/>
    <property type="evidence" value="ECO:0007669"/>
    <property type="project" value="InterPro"/>
</dbReference>
<keyword evidence="3" id="KW-1185">Reference proteome</keyword>
<evidence type="ECO:0000259" key="1">
    <source>
        <dbReference type="Pfam" id="PF13609"/>
    </source>
</evidence>
<accession>A0A5E4VHH1</accession>
<dbReference type="InterPro" id="IPR033900">
    <property type="entry name" value="Gram_neg_porin_domain"/>
</dbReference>